<dbReference type="Proteomes" id="UP000325313">
    <property type="component" value="Unassembled WGS sequence"/>
</dbReference>
<dbReference type="CDD" id="cd00067">
    <property type="entry name" value="GAL4"/>
    <property type="match status" value="1"/>
</dbReference>
<evidence type="ECO:0000256" key="1">
    <source>
        <dbReference type="SAM" id="MobiDB-lite"/>
    </source>
</evidence>
<dbReference type="Pfam" id="PF00172">
    <property type="entry name" value="Zn_clus"/>
    <property type="match status" value="1"/>
</dbReference>
<feature type="compositionally biased region" description="Polar residues" evidence="1">
    <location>
        <begin position="619"/>
        <end position="630"/>
    </location>
</feature>
<feature type="compositionally biased region" description="Low complexity" evidence="1">
    <location>
        <begin position="609"/>
        <end position="618"/>
    </location>
</feature>
<feature type="region of interest" description="Disordered" evidence="1">
    <location>
        <begin position="589"/>
        <end position="630"/>
    </location>
</feature>
<dbReference type="PROSITE" id="PS50048">
    <property type="entry name" value="ZN2_CY6_FUNGAL_2"/>
    <property type="match status" value="1"/>
</dbReference>
<sequence length="695" mass="74504">MTTPTGHLLNEGDGIGVRMAKAQTGEHPKEIIAACVSRFSCSNSDTLVPNLTFTILPSSHCQLGCLSISPKRMASTSHSGQVRNSGSPSVIAVSSTKAPPAATAKPRFRSRTGCWTCRRRKVKCDERGRNPETVAYAGPLSSNAGCKRCEDSGRPCLGYGAQAPSAPLVTQYSPGNLHADPLLSSTPFYSFSSHGHESVSNSAPYSTAAVNVGAAACHIPHSTQWTRTFEQPPFPGSQSISYGLRNLRMAHNVQPSSGPTSTSGGSSLAPLHPSSAPLPPVDLRRYSVPSYPTWQRSSQPQNASQYPSGGLVGNALFQSSNEYENIEAEVHPVTHSSCVSERPQSLPHPSDCAVLPTDPYQALGSNDLPPHYNHDLNETEPQSLSFDFGRPHTSSGVSSSFDDPQSHQNHPKTYHSPINSNSSTLKSIEESERQYPDTASISSTTVCSDVTTNAWPEQQPGPASLIAFRPITSTNNNHSVISAAQNPLFPSQVNDSLNYHPRDGYQSVGTTDIPIFHDIPYDVYSGHPSLHAKPGSAEGRGSKPSERSAERSFHLVQMEASCHQTFSEMITPETHENLGGPNCSYIRSCPLPTPTENEKDQVPPPRKGSSSSSSSSLSTQEHNVSPVTSTIRHSLPGISDKWSSNCFVPSLETHHYDFQSILHHNTSDCQKIGAYEDDSPTSTAPSNMSGAAGGN</sequence>
<dbReference type="SUPFAM" id="SSF57701">
    <property type="entry name" value="Zn2/Cys6 DNA-binding domain"/>
    <property type="match status" value="1"/>
</dbReference>
<protein>
    <recommendedName>
        <fullName evidence="2">Zn(2)-C6 fungal-type domain-containing protein</fullName>
    </recommendedName>
</protein>
<reference evidence="3 4" key="1">
    <citation type="submission" date="2019-05" db="EMBL/GenBank/DDBJ databases">
        <title>Emergence of the Ug99 lineage of the wheat stem rust pathogen through somatic hybridization.</title>
        <authorList>
            <person name="Li F."/>
            <person name="Upadhyaya N.M."/>
            <person name="Sperschneider J."/>
            <person name="Matny O."/>
            <person name="Nguyen-Phuc H."/>
            <person name="Mago R."/>
            <person name="Raley C."/>
            <person name="Miller M.E."/>
            <person name="Silverstein K.A.T."/>
            <person name="Henningsen E."/>
            <person name="Hirsch C.D."/>
            <person name="Visser B."/>
            <person name="Pretorius Z.A."/>
            <person name="Steffenson B.J."/>
            <person name="Schwessinger B."/>
            <person name="Dodds P.N."/>
            <person name="Figueroa M."/>
        </authorList>
    </citation>
    <scope>NUCLEOTIDE SEQUENCE [LARGE SCALE GENOMIC DNA]</scope>
    <source>
        <strain evidence="3 4">Ug99</strain>
    </source>
</reference>
<feature type="compositionally biased region" description="Polar residues" evidence="1">
    <location>
        <begin position="76"/>
        <end position="95"/>
    </location>
</feature>
<dbReference type="Gene3D" id="4.10.240.10">
    <property type="entry name" value="Zn(2)-C6 fungal-type DNA-binding domain"/>
    <property type="match status" value="1"/>
</dbReference>
<dbReference type="EMBL" id="VDEP01000103">
    <property type="protein sequence ID" value="KAA1131577.1"/>
    <property type="molecule type" value="Genomic_DNA"/>
</dbReference>
<dbReference type="SMART" id="SM00066">
    <property type="entry name" value="GAL4"/>
    <property type="match status" value="1"/>
</dbReference>
<feature type="compositionally biased region" description="Polar residues" evidence="1">
    <location>
        <begin position="392"/>
        <end position="408"/>
    </location>
</feature>
<feature type="compositionally biased region" description="Basic and acidic residues" evidence="1">
    <location>
        <begin position="540"/>
        <end position="551"/>
    </location>
</feature>
<feature type="compositionally biased region" description="Polar residues" evidence="1">
    <location>
        <begin position="416"/>
        <end position="426"/>
    </location>
</feature>
<feature type="compositionally biased region" description="Polar residues" evidence="1">
    <location>
        <begin position="680"/>
        <end position="689"/>
    </location>
</feature>
<feature type="region of interest" description="Disordered" evidence="1">
    <location>
        <begin position="672"/>
        <end position="695"/>
    </location>
</feature>
<organism evidence="3 4">
    <name type="scientific">Puccinia graminis f. sp. tritici</name>
    <dbReference type="NCBI Taxonomy" id="56615"/>
    <lineage>
        <taxon>Eukaryota</taxon>
        <taxon>Fungi</taxon>
        <taxon>Dikarya</taxon>
        <taxon>Basidiomycota</taxon>
        <taxon>Pucciniomycotina</taxon>
        <taxon>Pucciniomycetes</taxon>
        <taxon>Pucciniales</taxon>
        <taxon>Pucciniaceae</taxon>
        <taxon>Puccinia</taxon>
    </lineage>
</organism>
<comment type="caution">
    <text evidence="3">The sequence shown here is derived from an EMBL/GenBank/DDBJ whole genome shotgun (WGS) entry which is preliminary data.</text>
</comment>
<accession>A0A5B0S121</accession>
<dbReference type="InterPro" id="IPR036864">
    <property type="entry name" value="Zn2-C6_fun-type_DNA-bd_sf"/>
</dbReference>
<feature type="region of interest" description="Disordered" evidence="1">
    <location>
        <begin position="76"/>
        <end position="104"/>
    </location>
</feature>
<feature type="region of interest" description="Disordered" evidence="1">
    <location>
        <begin position="527"/>
        <end position="551"/>
    </location>
</feature>
<evidence type="ECO:0000313" key="4">
    <source>
        <dbReference type="Proteomes" id="UP000325313"/>
    </source>
</evidence>
<name>A0A5B0S121_PUCGR</name>
<dbReference type="GO" id="GO:0000981">
    <property type="term" value="F:DNA-binding transcription factor activity, RNA polymerase II-specific"/>
    <property type="evidence" value="ECO:0007669"/>
    <property type="project" value="InterPro"/>
</dbReference>
<evidence type="ECO:0000313" key="3">
    <source>
        <dbReference type="EMBL" id="KAA1131577.1"/>
    </source>
</evidence>
<proteinExistence type="predicted"/>
<dbReference type="AlphaFoldDB" id="A0A5B0S121"/>
<feature type="domain" description="Zn(2)-C6 fungal-type" evidence="2">
    <location>
        <begin position="113"/>
        <end position="156"/>
    </location>
</feature>
<feature type="compositionally biased region" description="Low complexity" evidence="1">
    <location>
        <begin position="255"/>
        <end position="275"/>
    </location>
</feature>
<dbReference type="GO" id="GO:0008270">
    <property type="term" value="F:zinc ion binding"/>
    <property type="evidence" value="ECO:0007669"/>
    <property type="project" value="InterPro"/>
</dbReference>
<feature type="region of interest" description="Disordered" evidence="1">
    <location>
        <begin position="251"/>
        <end position="282"/>
    </location>
</feature>
<dbReference type="InterPro" id="IPR001138">
    <property type="entry name" value="Zn2Cys6_DnaBD"/>
</dbReference>
<evidence type="ECO:0000259" key="2">
    <source>
        <dbReference type="PROSITE" id="PS50048"/>
    </source>
</evidence>
<feature type="region of interest" description="Disordered" evidence="1">
    <location>
        <begin position="339"/>
        <end position="442"/>
    </location>
</feature>
<gene>
    <name evidence="3" type="ORF">PGTUg99_031899</name>
</gene>